<feature type="compositionally biased region" description="Basic and acidic residues" evidence="1">
    <location>
        <begin position="12"/>
        <end position="23"/>
    </location>
</feature>
<proteinExistence type="predicted"/>
<evidence type="ECO:0000313" key="4">
    <source>
        <dbReference type="Proteomes" id="UP001311232"/>
    </source>
</evidence>
<protein>
    <submittedName>
        <fullName evidence="3">Uncharacterized protein</fullName>
    </submittedName>
</protein>
<keyword evidence="4" id="KW-1185">Reference proteome</keyword>
<keyword evidence="2" id="KW-0812">Transmembrane</keyword>
<reference evidence="3 4" key="1">
    <citation type="submission" date="2021-06" db="EMBL/GenBank/DDBJ databases">
        <authorList>
            <person name="Palmer J.M."/>
        </authorList>
    </citation>
    <scope>NUCLEOTIDE SEQUENCE [LARGE SCALE GENOMIC DNA]</scope>
    <source>
        <strain evidence="3 4">MEX-2019</strain>
        <tissue evidence="3">Muscle</tissue>
    </source>
</reference>
<evidence type="ECO:0000256" key="1">
    <source>
        <dbReference type="SAM" id="MobiDB-lite"/>
    </source>
</evidence>
<accession>A0AAV9S351</accession>
<dbReference type="AlphaFoldDB" id="A0AAV9S351"/>
<dbReference type="Proteomes" id="UP001311232">
    <property type="component" value="Unassembled WGS sequence"/>
</dbReference>
<evidence type="ECO:0000256" key="2">
    <source>
        <dbReference type="SAM" id="Phobius"/>
    </source>
</evidence>
<dbReference type="EMBL" id="JAHHUM010000932">
    <property type="protein sequence ID" value="KAK5615710.1"/>
    <property type="molecule type" value="Genomic_DNA"/>
</dbReference>
<organism evidence="3 4">
    <name type="scientific">Crenichthys baileyi</name>
    <name type="common">White River springfish</name>
    <dbReference type="NCBI Taxonomy" id="28760"/>
    <lineage>
        <taxon>Eukaryota</taxon>
        <taxon>Metazoa</taxon>
        <taxon>Chordata</taxon>
        <taxon>Craniata</taxon>
        <taxon>Vertebrata</taxon>
        <taxon>Euteleostomi</taxon>
        <taxon>Actinopterygii</taxon>
        <taxon>Neopterygii</taxon>
        <taxon>Teleostei</taxon>
        <taxon>Neoteleostei</taxon>
        <taxon>Acanthomorphata</taxon>
        <taxon>Ovalentaria</taxon>
        <taxon>Atherinomorphae</taxon>
        <taxon>Cyprinodontiformes</taxon>
        <taxon>Goodeidae</taxon>
        <taxon>Crenichthys</taxon>
    </lineage>
</organism>
<evidence type="ECO:0000313" key="3">
    <source>
        <dbReference type="EMBL" id="KAK5615710.1"/>
    </source>
</evidence>
<feature type="transmembrane region" description="Helical" evidence="2">
    <location>
        <begin position="45"/>
        <end position="67"/>
    </location>
</feature>
<gene>
    <name evidence="3" type="ORF">CRENBAI_023013</name>
</gene>
<keyword evidence="2" id="KW-1133">Transmembrane helix</keyword>
<sequence length="114" mass="13200">MEVFRCFTPASQEERQQQEDEKRNKKLRPLRLCRWWSALGMLMKIAWFSVGYLGLVLMFMVFMFAVVGMQNPVRRVDWVHVGLHGGVQQGPLCHLLHGGFVRRKYSGAESVSLC</sequence>
<name>A0AAV9S351_9TELE</name>
<comment type="caution">
    <text evidence="3">The sequence shown here is derived from an EMBL/GenBank/DDBJ whole genome shotgun (WGS) entry which is preliminary data.</text>
</comment>
<feature type="region of interest" description="Disordered" evidence="1">
    <location>
        <begin position="1"/>
        <end position="25"/>
    </location>
</feature>
<keyword evidence="2" id="KW-0472">Membrane</keyword>